<accession>A0A1H9JBQ9</accession>
<dbReference type="InterPro" id="IPR044925">
    <property type="entry name" value="His-Me_finger_sf"/>
</dbReference>
<dbReference type="Proteomes" id="UP000199221">
    <property type="component" value="Unassembled WGS sequence"/>
</dbReference>
<evidence type="ECO:0000313" key="10">
    <source>
        <dbReference type="Proteomes" id="UP001329505"/>
    </source>
</evidence>
<evidence type="ECO:0000259" key="5">
    <source>
        <dbReference type="SMART" id="SM00477"/>
    </source>
</evidence>
<dbReference type="SUPFAM" id="SSF54060">
    <property type="entry name" value="His-Me finger endonucleases"/>
    <property type="match status" value="1"/>
</dbReference>
<protein>
    <submittedName>
        <fullName evidence="7">DNA/RNA non-specific endonuclease</fullName>
    </submittedName>
    <submittedName>
        <fullName evidence="8">Endonuclease G</fullName>
    </submittedName>
</protein>
<dbReference type="EMBL" id="FOEQ01000004">
    <property type="protein sequence ID" value="SEQ84252.1"/>
    <property type="molecule type" value="Genomic_DNA"/>
</dbReference>
<dbReference type="InterPro" id="IPR044929">
    <property type="entry name" value="DNA/RNA_non-sp_Endonuclease_sf"/>
</dbReference>
<dbReference type="RefSeq" id="WP_023631223.1">
    <property type="nucleotide sequence ID" value="NZ_CATKPM010000044.1"/>
</dbReference>
<gene>
    <name evidence="8" type="ORF">SAMN05216230_10452</name>
    <name evidence="7" type="ORF">V0R55_03690</name>
</gene>
<dbReference type="SMART" id="SM00892">
    <property type="entry name" value="Endonuclease_NS"/>
    <property type="match status" value="1"/>
</dbReference>
<reference evidence="8 9" key="1">
    <citation type="submission" date="2016-10" db="EMBL/GenBank/DDBJ databases">
        <authorList>
            <person name="de Groot N.N."/>
        </authorList>
    </citation>
    <scope>NUCLEOTIDE SEQUENCE [LARGE SCALE GENOMIC DNA]</scope>
    <source>
        <strain evidence="8 9">LMG 27941</strain>
    </source>
</reference>
<evidence type="ECO:0000256" key="4">
    <source>
        <dbReference type="SAM" id="SignalP"/>
    </source>
</evidence>
<evidence type="ECO:0000313" key="7">
    <source>
        <dbReference type="EMBL" id="MEE1879251.1"/>
    </source>
</evidence>
<keyword evidence="4" id="KW-0732">Signal</keyword>
<dbReference type="Pfam" id="PF01223">
    <property type="entry name" value="Endonuclease_NS"/>
    <property type="match status" value="1"/>
</dbReference>
<sequence>MRRLLFLLLVLSLTSCAPRLPSPIPAEPAATPLTLLDHGRFQLWYDCLRGEPHRFSFTLDKDQGHLPRVDNFRIDRSLPEGCKGQFSAKAYSTPKGYHRGHLAANNHFDDDRTAMDASNLMSNIVPQLASHNSRTWYQTELLTECYRDLRPVTVIGGVMFGHAGAALDNDAFIQSHGIATPEAFWKVLLTEDEHGQPQVIAWWIPHQVDLGTDLDPYLRSVRQIETALGPDEPPIEVPEHLKDRRPPHTWPLPARCDRE</sequence>
<dbReference type="KEGG" id="pmos:O165_007070"/>
<keyword evidence="10" id="KW-1185">Reference proteome</keyword>
<evidence type="ECO:0000259" key="6">
    <source>
        <dbReference type="SMART" id="SM00892"/>
    </source>
</evidence>
<evidence type="ECO:0000256" key="3">
    <source>
        <dbReference type="SAM" id="MobiDB-lite"/>
    </source>
</evidence>
<dbReference type="GO" id="GO:0003676">
    <property type="term" value="F:nucleic acid binding"/>
    <property type="evidence" value="ECO:0007669"/>
    <property type="project" value="InterPro"/>
</dbReference>
<feature type="domain" description="ENPP1-3/EXOG-like endonuclease/phosphodiesterase" evidence="5">
    <location>
        <begin position="38"/>
        <end position="244"/>
    </location>
</feature>
<evidence type="ECO:0000256" key="2">
    <source>
        <dbReference type="PIRSR" id="PIRSR640255-2"/>
    </source>
</evidence>
<dbReference type="GeneID" id="93677466"/>
<name>A0A1H9JBQ9_9PSED</name>
<feature type="region of interest" description="Disordered" evidence="3">
    <location>
        <begin position="229"/>
        <end position="259"/>
    </location>
</feature>
<organism evidence="8 9">
    <name type="scientific">Pseudomonas soli</name>
    <dbReference type="NCBI Taxonomy" id="1306993"/>
    <lineage>
        <taxon>Bacteria</taxon>
        <taxon>Pseudomonadati</taxon>
        <taxon>Pseudomonadota</taxon>
        <taxon>Gammaproteobacteria</taxon>
        <taxon>Pseudomonadales</taxon>
        <taxon>Pseudomonadaceae</taxon>
        <taxon>Pseudomonas</taxon>
    </lineage>
</organism>
<evidence type="ECO:0000313" key="9">
    <source>
        <dbReference type="Proteomes" id="UP000199221"/>
    </source>
</evidence>
<dbReference type="EMBL" id="JAZDQQ010000002">
    <property type="protein sequence ID" value="MEE1879251.1"/>
    <property type="molecule type" value="Genomic_DNA"/>
</dbReference>
<dbReference type="GO" id="GO:0016787">
    <property type="term" value="F:hydrolase activity"/>
    <property type="evidence" value="ECO:0007669"/>
    <property type="project" value="InterPro"/>
</dbReference>
<feature type="signal peptide" evidence="4">
    <location>
        <begin position="1"/>
        <end position="17"/>
    </location>
</feature>
<dbReference type="InterPro" id="IPR040255">
    <property type="entry name" value="Non-specific_endonuclease"/>
</dbReference>
<dbReference type="PANTHER" id="PTHR13966">
    <property type="entry name" value="ENDONUCLEASE RELATED"/>
    <property type="match status" value="1"/>
</dbReference>
<feature type="binding site" evidence="2">
    <location>
        <position position="132"/>
    </location>
    <ligand>
        <name>Mg(2+)</name>
        <dbReference type="ChEBI" id="CHEBI:18420"/>
        <note>catalytic</note>
    </ligand>
</feature>
<feature type="active site" description="Proton acceptor" evidence="1">
    <location>
        <position position="101"/>
    </location>
</feature>
<dbReference type="PROSITE" id="PS51257">
    <property type="entry name" value="PROKAR_LIPOPROTEIN"/>
    <property type="match status" value="1"/>
</dbReference>
<dbReference type="SMART" id="SM00477">
    <property type="entry name" value="NUC"/>
    <property type="match status" value="1"/>
</dbReference>
<feature type="compositionally biased region" description="Basic and acidic residues" evidence="3">
    <location>
        <begin position="237"/>
        <end position="246"/>
    </location>
</feature>
<dbReference type="GO" id="GO:0004519">
    <property type="term" value="F:endonuclease activity"/>
    <property type="evidence" value="ECO:0007669"/>
    <property type="project" value="UniProtKB-KW"/>
</dbReference>
<reference evidence="7 10" key="2">
    <citation type="submission" date="2024-01" db="EMBL/GenBank/DDBJ databases">
        <title>Unpublished Manusciprt.</title>
        <authorList>
            <person name="Duman M."/>
            <person name="Valdes E.G."/>
            <person name="Ajmi N."/>
            <person name="Altun S."/>
            <person name="Saticioglu I.B."/>
        </authorList>
    </citation>
    <scope>NUCLEOTIDE SEQUENCE [LARGE SCALE GENOMIC DNA]</scope>
    <source>
        <strain evidence="7 10">139P</strain>
    </source>
</reference>
<keyword evidence="8" id="KW-0378">Hydrolase</keyword>
<evidence type="ECO:0000256" key="1">
    <source>
        <dbReference type="PIRSR" id="PIRSR640255-1"/>
    </source>
</evidence>
<dbReference type="InterPro" id="IPR001604">
    <property type="entry name" value="Endo_G_ENPP1-like_dom"/>
</dbReference>
<dbReference type="InterPro" id="IPR020821">
    <property type="entry name" value="ENPP1-3/EXOG-like_nuc-like"/>
</dbReference>
<feature type="domain" description="DNA/RNA non-specific endonuclease/pyrophosphatase/phosphodiesterase" evidence="6">
    <location>
        <begin position="37"/>
        <end position="244"/>
    </location>
</feature>
<feature type="chain" id="PRO_5043377346" evidence="4">
    <location>
        <begin position="18"/>
        <end position="259"/>
    </location>
</feature>
<dbReference type="Gene3D" id="3.40.570.10">
    <property type="entry name" value="Extracellular Endonuclease, subunit A"/>
    <property type="match status" value="1"/>
</dbReference>
<keyword evidence="8" id="KW-0540">Nuclease</keyword>
<keyword evidence="8" id="KW-0255">Endonuclease</keyword>
<dbReference type="Proteomes" id="UP001329505">
    <property type="component" value="Unassembled WGS sequence"/>
</dbReference>
<keyword evidence="2" id="KW-0479">Metal-binding</keyword>
<evidence type="ECO:0000313" key="8">
    <source>
        <dbReference type="EMBL" id="SEQ84252.1"/>
    </source>
</evidence>
<proteinExistence type="predicted"/>
<dbReference type="AlphaFoldDB" id="A0A1H9JBQ9"/>
<dbReference type="GO" id="GO:0046872">
    <property type="term" value="F:metal ion binding"/>
    <property type="evidence" value="ECO:0007669"/>
    <property type="project" value="UniProtKB-KW"/>
</dbReference>
<dbReference type="PANTHER" id="PTHR13966:SF5">
    <property type="entry name" value="ENDONUCLEASE G, MITOCHONDRIAL"/>
    <property type="match status" value="1"/>
</dbReference>